<reference evidence="6" key="1">
    <citation type="journal article" date="2008" name="Nat. Genet.">
        <title>The Pristionchus pacificus genome provides a unique perspective on nematode lifestyle and parasitism.</title>
        <authorList>
            <person name="Dieterich C."/>
            <person name="Clifton S.W."/>
            <person name="Schuster L.N."/>
            <person name="Chinwalla A."/>
            <person name="Delehaunty K."/>
            <person name="Dinkelacker I."/>
            <person name="Fulton L."/>
            <person name="Fulton R."/>
            <person name="Godfrey J."/>
            <person name="Minx P."/>
            <person name="Mitreva M."/>
            <person name="Roeseler W."/>
            <person name="Tian H."/>
            <person name="Witte H."/>
            <person name="Yang S.P."/>
            <person name="Wilson R.K."/>
            <person name="Sommer R.J."/>
        </authorList>
    </citation>
    <scope>NUCLEOTIDE SEQUENCE [LARGE SCALE GENOMIC DNA]</scope>
    <source>
        <strain evidence="6">PS312</strain>
    </source>
</reference>
<dbReference type="EnsemblMetazoa" id="PPA01041.1">
    <property type="protein sequence ID" value="PPA01041.1"/>
    <property type="gene ID" value="WBGene00090595"/>
</dbReference>
<evidence type="ECO:0000256" key="3">
    <source>
        <dbReference type="ARBA" id="ARBA00022525"/>
    </source>
</evidence>
<dbReference type="PANTHER" id="PTHR12274:SF3">
    <property type="entry name" value="PROGRANULIN"/>
    <property type="match status" value="1"/>
</dbReference>
<gene>
    <name evidence="5" type="primary">WBGene00090595</name>
</gene>
<comment type="similarity">
    <text evidence="2">Belongs to the granulin family.</text>
</comment>
<dbReference type="SUPFAM" id="SSF57277">
    <property type="entry name" value="Granulin repeat"/>
    <property type="match status" value="1"/>
</dbReference>
<dbReference type="InterPro" id="IPR039036">
    <property type="entry name" value="Granulin_fam"/>
</dbReference>
<reference evidence="5" key="2">
    <citation type="submission" date="2022-06" db="UniProtKB">
        <authorList>
            <consortium name="EnsemblMetazoa"/>
        </authorList>
    </citation>
    <scope>IDENTIFICATION</scope>
    <source>
        <strain evidence="5">PS312</strain>
    </source>
</reference>
<dbReference type="AlphaFoldDB" id="A0A2A6BUH1"/>
<dbReference type="InterPro" id="IPR000118">
    <property type="entry name" value="Granulin"/>
</dbReference>
<evidence type="ECO:0000256" key="2">
    <source>
        <dbReference type="ARBA" id="ARBA00010093"/>
    </source>
</evidence>
<dbReference type="GO" id="GO:0005576">
    <property type="term" value="C:extracellular region"/>
    <property type="evidence" value="ECO:0007669"/>
    <property type="project" value="UniProtKB-SubCell"/>
</dbReference>
<name>A0A2A6BUH1_PRIPA</name>
<evidence type="ECO:0000256" key="4">
    <source>
        <dbReference type="ARBA" id="ARBA00023157"/>
    </source>
</evidence>
<accession>A0A8R1Y8C4</accession>
<dbReference type="PROSITE" id="PS00799">
    <property type="entry name" value="GRANULINS"/>
    <property type="match status" value="2"/>
</dbReference>
<dbReference type="PANTHER" id="PTHR12274">
    <property type="entry name" value="GRANULIN"/>
    <property type="match status" value="1"/>
</dbReference>
<proteinExistence type="inferred from homology"/>
<keyword evidence="6" id="KW-1185">Reference proteome</keyword>
<accession>A0A2A6BUH1</accession>
<protein>
    <submittedName>
        <fullName evidence="5">Pgrn-1</fullName>
    </submittedName>
</protein>
<evidence type="ECO:0000313" key="5">
    <source>
        <dbReference type="EnsemblMetazoa" id="PPA01041.1"/>
    </source>
</evidence>
<dbReference type="InterPro" id="IPR037277">
    <property type="entry name" value="Granulin_sf"/>
</dbReference>
<dbReference type="Gene3D" id="2.10.25.160">
    <property type="entry name" value="Granulin"/>
    <property type="match status" value="2"/>
</dbReference>
<keyword evidence="3" id="KW-0964">Secreted</keyword>
<keyword evidence="4" id="KW-1015">Disulfide bond</keyword>
<evidence type="ECO:0000313" key="6">
    <source>
        <dbReference type="Proteomes" id="UP000005239"/>
    </source>
</evidence>
<dbReference type="SMART" id="SM00277">
    <property type="entry name" value="GRAN"/>
    <property type="match status" value="2"/>
</dbReference>
<comment type="subcellular location">
    <subcellularLocation>
        <location evidence="1">Secreted</location>
    </subcellularLocation>
</comment>
<dbReference type="Pfam" id="PF00396">
    <property type="entry name" value="Granulin"/>
    <property type="match status" value="2"/>
</dbReference>
<sequence length="284" mass="31206">MLRPSLILLSLFVVGLAKLCPNPEYSCPEDSTCCLLADDVPPGEYGCCPMPEATCCEDHIHCCPGGQQCNVEEGSCYASDGSVSKMLRKFRARKTNKPIEEDEIVQLNADVICPDGKQRCPALTTCCELETGQFGCCPAPNAVCCQDHMHCCPDGYRCDTTSERCRQKDASEIFGVRVIPSIRKFPATKNVVKPTISYRDAKSRRTGTEMQKRPVNCGNNVGCSKGHTCCEALDDESGPFPEQVCCPMADVSFTVGDGRDCERPALSENAQYLRLLKKAWFNED</sequence>
<dbReference type="Proteomes" id="UP000005239">
    <property type="component" value="Unassembled WGS sequence"/>
</dbReference>
<evidence type="ECO:0000256" key="1">
    <source>
        <dbReference type="ARBA" id="ARBA00004613"/>
    </source>
</evidence>
<dbReference type="OrthoDB" id="5854875at2759"/>
<organism evidence="5 6">
    <name type="scientific">Pristionchus pacificus</name>
    <name type="common">Parasitic nematode worm</name>
    <dbReference type="NCBI Taxonomy" id="54126"/>
    <lineage>
        <taxon>Eukaryota</taxon>
        <taxon>Metazoa</taxon>
        <taxon>Ecdysozoa</taxon>
        <taxon>Nematoda</taxon>
        <taxon>Chromadorea</taxon>
        <taxon>Rhabditida</taxon>
        <taxon>Rhabditina</taxon>
        <taxon>Diplogasteromorpha</taxon>
        <taxon>Diplogasteroidea</taxon>
        <taxon>Neodiplogasteridae</taxon>
        <taxon>Pristionchus</taxon>
    </lineage>
</organism>